<dbReference type="InterPro" id="IPR022346">
    <property type="entry name" value="T2SS_GspH"/>
</dbReference>
<accession>A0ABW0L4J7</accession>
<keyword evidence="4" id="KW-0488">Methylation</keyword>
<dbReference type="InterPro" id="IPR012902">
    <property type="entry name" value="N_methyl_site"/>
</dbReference>
<evidence type="ECO:0000256" key="6">
    <source>
        <dbReference type="ARBA" id="ARBA00022692"/>
    </source>
</evidence>
<dbReference type="Proteomes" id="UP001596050">
    <property type="component" value="Unassembled WGS sequence"/>
</dbReference>
<dbReference type="EMBL" id="JBHSMU010000013">
    <property type="protein sequence ID" value="MFC5460614.1"/>
    <property type="molecule type" value="Genomic_DNA"/>
</dbReference>
<sequence length="188" mass="19985">MHFQRFIAPSHRCARRRCVRHHGFTIVELILVIVLVGIVSAVAMTRFFDRATFDADTAAEQLRSVLRYAQKTAIAQNRPVFVQLAPNRVALCFAAAEPCAPASQVQAPAGENSGSAATREACANRSWMCEGRPAGITFNASTAVIGFDALGQPFSVPAAASFGGLNVTIAGGGITRNLSVAQETGYVF</sequence>
<organism evidence="13 14">
    <name type="scientific">Massilia niabensis</name>
    <dbReference type="NCBI Taxonomy" id="544910"/>
    <lineage>
        <taxon>Bacteria</taxon>
        <taxon>Pseudomonadati</taxon>
        <taxon>Pseudomonadota</taxon>
        <taxon>Betaproteobacteria</taxon>
        <taxon>Burkholderiales</taxon>
        <taxon>Oxalobacteraceae</taxon>
        <taxon>Telluria group</taxon>
        <taxon>Massilia</taxon>
    </lineage>
</organism>
<dbReference type="Pfam" id="PF07963">
    <property type="entry name" value="N_methyl"/>
    <property type="match status" value="1"/>
</dbReference>
<keyword evidence="5" id="KW-0997">Cell inner membrane</keyword>
<gene>
    <name evidence="13" type="ORF">ACFPN5_12445</name>
</gene>
<proteinExistence type="inferred from homology"/>
<dbReference type="Gene3D" id="3.30.700.10">
    <property type="entry name" value="Glycoprotein, Type 4 Pilin"/>
    <property type="match status" value="1"/>
</dbReference>
<evidence type="ECO:0000256" key="1">
    <source>
        <dbReference type="ARBA" id="ARBA00004377"/>
    </source>
</evidence>
<evidence type="ECO:0000256" key="10">
    <source>
        <dbReference type="ARBA" id="ARBA00030775"/>
    </source>
</evidence>
<keyword evidence="3" id="KW-1003">Cell membrane</keyword>
<evidence type="ECO:0000256" key="2">
    <source>
        <dbReference type="ARBA" id="ARBA00021549"/>
    </source>
</evidence>
<evidence type="ECO:0000256" key="7">
    <source>
        <dbReference type="ARBA" id="ARBA00022989"/>
    </source>
</evidence>
<comment type="similarity">
    <text evidence="9">Belongs to the GSP H family.</text>
</comment>
<evidence type="ECO:0000256" key="9">
    <source>
        <dbReference type="ARBA" id="ARBA00025772"/>
    </source>
</evidence>
<evidence type="ECO:0000256" key="8">
    <source>
        <dbReference type="ARBA" id="ARBA00023136"/>
    </source>
</evidence>
<reference evidence="14" key="1">
    <citation type="journal article" date="2019" name="Int. J. Syst. Evol. Microbiol.">
        <title>The Global Catalogue of Microorganisms (GCM) 10K type strain sequencing project: providing services to taxonomists for standard genome sequencing and annotation.</title>
        <authorList>
            <consortium name="The Broad Institute Genomics Platform"/>
            <consortium name="The Broad Institute Genome Sequencing Center for Infectious Disease"/>
            <person name="Wu L."/>
            <person name="Ma J."/>
        </authorList>
    </citation>
    <scope>NUCLEOTIDE SEQUENCE [LARGE SCALE GENOMIC DNA]</scope>
    <source>
        <strain evidence="14">KACC 12649</strain>
    </source>
</reference>
<comment type="subcellular location">
    <subcellularLocation>
        <location evidence="1">Cell inner membrane</location>
        <topology evidence="1">Single-pass membrane protein</topology>
    </subcellularLocation>
</comment>
<dbReference type="Pfam" id="PF12019">
    <property type="entry name" value="GspH"/>
    <property type="match status" value="1"/>
</dbReference>
<name>A0ABW0L4J7_9BURK</name>
<evidence type="ECO:0000256" key="4">
    <source>
        <dbReference type="ARBA" id="ARBA00022481"/>
    </source>
</evidence>
<dbReference type="SUPFAM" id="SSF54523">
    <property type="entry name" value="Pili subunits"/>
    <property type="match status" value="1"/>
</dbReference>
<protein>
    <recommendedName>
        <fullName evidence="2">Type II secretion system protein H</fullName>
    </recommendedName>
    <alternativeName>
        <fullName evidence="10">General secretion pathway protein H</fullName>
    </alternativeName>
</protein>
<keyword evidence="8 11" id="KW-0472">Membrane</keyword>
<evidence type="ECO:0000256" key="11">
    <source>
        <dbReference type="SAM" id="Phobius"/>
    </source>
</evidence>
<dbReference type="RefSeq" id="WP_379783638.1">
    <property type="nucleotide sequence ID" value="NZ_JBHSMU010000013.1"/>
</dbReference>
<evidence type="ECO:0000256" key="3">
    <source>
        <dbReference type="ARBA" id="ARBA00022475"/>
    </source>
</evidence>
<evidence type="ECO:0000313" key="14">
    <source>
        <dbReference type="Proteomes" id="UP001596050"/>
    </source>
</evidence>
<feature type="transmembrane region" description="Helical" evidence="11">
    <location>
        <begin position="21"/>
        <end position="44"/>
    </location>
</feature>
<dbReference type="InterPro" id="IPR045584">
    <property type="entry name" value="Pilin-like"/>
</dbReference>
<keyword evidence="6 11" id="KW-0812">Transmembrane</keyword>
<comment type="caution">
    <text evidence="13">The sequence shown here is derived from an EMBL/GenBank/DDBJ whole genome shotgun (WGS) entry which is preliminary data.</text>
</comment>
<feature type="domain" description="General secretion pathway GspH" evidence="12">
    <location>
        <begin position="58"/>
        <end position="180"/>
    </location>
</feature>
<evidence type="ECO:0000259" key="12">
    <source>
        <dbReference type="Pfam" id="PF12019"/>
    </source>
</evidence>
<evidence type="ECO:0000313" key="13">
    <source>
        <dbReference type="EMBL" id="MFC5460614.1"/>
    </source>
</evidence>
<dbReference type="NCBIfam" id="TIGR02532">
    <property type="entry name" value="IV_pilin_GFxxxE"/>
    <property type="match status" value="1"/>
</dbReference>
<keyword evidence="7 11" id="KW-1133">Transmembrane helix</keyword>
<keyword evidence="14" id="KW-1185">Reference proteome</keyword>
<evidence type="ECO:0000256" key="5">
    <source>
        <dbReference type="ARBA" id="ARBA00022519"/>
    </source>
</evidence>